<reference evidence="2" key="1">
    <citation type="journal article" date="2012" name="Fungal Biol.">
        <title>Identification of effector genes from the phytopathogenic Oomycete Plasmopara viticola through the analysis of gene expression in germinated zoospores.</title>
        <authorList>
            <person name="Mestre P."/>
            <person name="Piron M.C."/>
            <person name="Merdinoglu D."/>
        </authorList>
    </citation>
    <scope>NUCLEOTIDE SEQUENCE</scope>
    <source>
        <strain evidence="2">SC</strain>
        <tissue evidence="2">In vitro germinated zoospores</tissue>
    </source>
</reference>
<accession>H6S403</accession>
<protein>
    <submittedName>
        <fullName evidence="2">Uncharacterized protein</fullName>
    </submittedName>
</protein>
<proteinExistence type="evidence at transcript level"/>
<feature type="non-terminal residue" evidence="2">
    <location>
        <position position="129"/>
    </location>
</feature>
<feature type="chain" id="PRO_5003606609" evidence="1">
    <location>
        <begin position="22"/>
        <end position="129"/>
    </location>
</feature>
<evidence type="ECO:0000256" key="1">
    <source>
        <dbReference type="SAM" id="SignalP"/>
    </source>
</evidence>
<evidence type="ECO:0000313" key="2">
    <source>
        <dbReference type="EMBL" id="CCD28133.1"/>
    </source>
</evidence>
<feature type="signal peptide" evidence="1">
    <location>
        <begin position="1"/>
        <end position="21"/>
    </location>
</feature>
<feature type="non-terminal residue" evidence="2">
    <location>
        <position position="1"/>
    </location>
</feature>
<name>H6S403_PLAVT</name>
<organism evidence="2">
    <name type="scientific">Plasmopara viticola</name>
    <name type="common">Downy mildew of grapevine</name>
    <name type="synonym">Botrytis viticola</name>
    <dbReference type="NCBI Taxonomy" id="143451"/>
    <lineage>
        <taxon>Eukaryota</taxon>
        <taxon>Sar</taxon>
        <taxon>Stramenopiles</taxon>
        <taxon>Oomycota</taxon>
        <taxon>Peronosporomycetes</taxon>
        <taxon>Peronosporales</taxon>
        <taxon>Peronosporaceae</taxon>
        <taxon>Plasmopara</taxon>
    </lineage>
</organism>
<keyword evidence="1" id="KW-0732">Signal</keyword>
<dbReference type="EMBL" id="HE582059">
    <property type="protein sequence ID" value="CCD28133.1"/>
    <property type="molecule type" value="mRNA"/>
</dbReference>
<dbReference type="AlphaFoldDB" id="H6S403"/>
<sequence length="129" mass="14358">NLRGGSRTCVLSRLRLALVTATDICYTENVPAVNAEYRNSITELLMFKSDLKNFDVIVYENENYNNFMNFTSLGTSAMSFRITGYSKNLETNVTNNKSGTKESLQNKVRSIKFVPAESNIIAPATISAD</sequence>